<protein>
    <recommendedName>
        <fullName evidence="9">Carbohydrate sulfotransferase</fullName>
        <ecNumber evidence="9">2.8.2.-</ecNumber>
    </recommendedName>
</protein>
<keyword evidence="7" id="KW-0472">Membrane</keyword>
<dbReference type="OrthoDB" id="2019940at2759"/>
<evidence type="ECO:0000256" key="8">
    <source>
        <dbReference type="ARBA" id="ARBA00023180"/>
    </source>
</evidence>
<keyword evidence="8 9" id="KW-0325">Glycoprotein</keyword>
<gene>
    <name evidence="12" type="ORF">BSL78_13723</name>
</gene>
<evidence type="ECO:0000256" key="2">
    <source>
        <dbReference type="ARBA" id="ARBA00006339"/>
    </source>
</evidence>
<keyword evidence="9" id="KW-0735">Signal-anchor</keyword>
<name>A0A2G8KN54_STIJA</name>
<dbReference type="Pfam" id="PF03567">
    <property type="entry name" value="Sulfotransfer_2"/>
    <property type="match status" value="1"/>
</dbReference>
<keyword evidence="5" id="KW-1133">Transmembrane helix</keyword>
<dbReference type="AlphaFoldDB" id="A0A2G8KN54"/>
<dbReference type="EC" id="2.8.2.-" evidence="9"/>
<evidence type="ECO:0000256" key="7">
    <source>
        <dbReference type="ARBA" id="ARBA00023136"/>
    </source>
</evidence>
<sequence length="311" mass="37587">MMVQRNGMGMGRNARDHHLPPNPPSQNLFLSDLRSRSNLLRQQCAKLRNELDHVQAIRNPPDGLIVDEKHKLLYCVVPKVACSSWKEFFYEIGGYGQEQTNRNKTRKLVLTYFHHLPEAKRQEIYKKLYKFVFVRHPFLRLLSAYRDKMEPNGSYERLHANKDQQSLYFWRDRLGQDIIRVYHGESEALRMKRNRNDYRITFQEFVRYLVEFPDKFYTKDRHWRPMHKLCYPCDIRYEFIANFETIDTDSAFIRRLVKADLPEKNLHATNSSNLDFAFSYYENVPKPIMRKLYERYKYDFLLFGYNPQPFL</sequence>
<keyword evidence="3 9" id="KW-0808">Transferase</keyword>
<comment type="caution">
    <text evidence="12">The sequence shown here is derived from an EMBL/GenBank/DDBJ whole genome shotgun (WGS) entry which is preliminary data.</text>
</comment>
<dbReference type="PANTHER" id="PTHR12137">
    <property type="entry name" value="CARBOHYDRATE SULFOTRANSFERASE"/>
    <property type="match status" value="1"/>
</dbReference>
<evidence type="ECO:0000256" key="6">
    <source>
        <dbReference type="ARBA" id="ARBA00023034"/>
    </source>
</evidence>
<evidence type="ECO:0000256" key="11">
    <source>
        <dbReference type="SAM" id="MobiDB-lite"/>
    </source>
</evidence>
<feature type="coiled-coil region" evidence="10">
    <location>
        <begin position="30"/>
        <end position="57"/>
    </location>
</feature>
<dbReference type="STRING" id="307972.A0A2G8KN54"/>
<organism evidence="12 13">
    <name type="scientific">Stichopus japonicus</name>
    <name type="common">Sea cucumber</name>
    <dbReference type="NCBI Taxonomy" id="307972"/>
    <lineage>
        <taxon>Eukaryota</taxon>
        <taxon>Metazoa</taxon>
        <taxon>Echinodermata</taxon>
        <taxon>Eleutherozoa</taxon>
        <taxon>Echinozoa</taxon>
        <taxon>Holothuroidea</taxon>
        <taxon>Aspidochirotacea</taxon>
        <taxon>Aspidochirotida</taxon>
        <taxon>Stichopodidae</taxon>
        <taxon>Apostichopus</taxon>
    </lineage>
</organism>
<keyword evidence="4" id="KW-0812">Transmembrane</keyword>
<evidence type="ECO:0000256" key="3">
    <source>
        <dbReference type="ARBA" id="ARBA00022679"/>
    </source>
</evidence>
<dbReference type="GO" id="GO:0008146">
    <property type="term" value="F:sulfotransferase activity"/>
    <property type="evidence" value="ECO:0007669"/>
    <property type="project" value="InterPro"/>
</dbReference>
<evidence type="ECO:0000256" key="10">
    <source>
        <dbReference type="SAM" id="Coils"/>
    </source>
</evidence>
<dbReference type="InterPro" id="IPR005331">
    <property type="entry name" value="Sulfotransferase"/>
</dbReference>
<comment type="similarity">
    <text evidence="2 9">Belongs to the sulfotransferase 2 family.</text>
</comment>
<accession>A0A2G8KN54</accession>
<evidence type="ECO:0000313" key="13">
    <source>
        <dbReference type="Proteomes" id="UP000230750"/>
    </source>
</evidence>
<dbReference type="Proteomes" id="UP000230750">
    <property type="component" value="Unassembled WGS sequence"/>
</dbReference>
<evidence type="ECO:0000256" key="1">
    <source>
        <dbReference type="ARBA" id="ARBA00004323"/>
    </source>
</evidence>
<feature type="region of interest" description="Disordered" evidence="11">
    <location>
        <begin position="1"/>
        <end position="23"/>
    </location>
</feature>
<keyword evidence="10" id="KW-0175">Coiled coil</keyword>
<dbReference type="GO" id="GO:0000139">
    <property type="term" value="C:Golgi membrane"/>
    <property type="evidence" value="ECO:0007669"/>
    <property type="project" value="UniProtKB-SubCell"/>
</dbReference>
<evidence type="ECO:0000256" key="5">
    <source>
        <dbReference type="ARBA" id="ARBA00022989"/>
    </source>
</evidence>
<evidence type="ECO:0000313" key="12">
    <source>
        <dbReference type="EMBL" id="PIK49380.1"/>
    </source>
</evidence>
<comment type="subcellular location">
    <subcellularLocation>
        <location evidence="1 9">Golgi apparatus membrane</location>
        <topology evidence="1 9">Single-pass type II membrane protein</topology>
    </subcellularLocation>
</comment>
<evidence type="ECO:0000256" key="4">
    <source>
        <dbReference type="ARBA" id="ARBA00022692"/>
    </source>
</evidence>
<reference evidence="12 13" key="1">
    <citation type="journal article" date="2017" name="PLoS Biol.">
        <title>The sea cucumber genome provides insights into morphological evolution and visceral regeneration.</title>
        <authorList>
            <person name="Zhang X."/>
            <person name="Sun L."/>
            <person name="Yuan J."/>
            <person name="Sun Y."/>
            <person name="Gao Y."/>
            <person name="Zhang L."/>
            <person name="Li S."/>
            <person name="Dai H."/>
            <person name="Hamel J.F."/>
            <person name="Liu C."/>
            <person name="Yu Y."/>
            <person name="Liu S."/>
            <person name="Lin W."/>
            <person name="Guo K."/>
            <person name="Jin S."/>
            <person name="Xu P."/>
            <person name="Storey K.B."/>
            <person name="Huan P."/>
            <person name="Zhang T."/>
            <person name="Zhou Y."/>
            <person name="Zhang J."/>
            <person name="Lin C."/>
            <person name="Li X."/>
            <person name="Xing L."/>
            <person name="Huo D."/>
            <person name="Sun M."/>
            <person name="Wang L."/>
            <person name="Mercier A."/>
            <person name="Li F."/>
            <person name="Yang H."/>
            <person name="Xiang J."/>
        </authorList>
    </citation>
    <scope>NUCLEOTIDE SEQUENCE [LARGE SCALE GENOMIC DNA]</scope>
    <source>
        <strain evidence="12">Shaxun</strain>
        <tissue evidence="12">Muscle</tissue>
    </source>
</reference>
<dbReference type="PANTHER" id="PTHR12137:SF54">
    <property type="entry name" value="CARBOHYDRATE SULFOTRANSFERASE"/>
    <property type="match status" value="1"/>
</dbReference>
<dbReference type="GO" id="GO:0016051">
    <property type="term" value="P:carbohydrate biosynthetic process"/>
    <property type="evidence" value="ECO:0007669"/>
    <property type="project" value="InterPro"/>
</dbReference>
<dbReference type="EMBL" id="MRZV01000468">
    <property type="protein sequence ID" value="PIK49380.1"/>
    <property type="molecule type" value="Genomic_DNA"/>
</dbReference>
<keyword evidence="6 9" id="KW-0333">Golgi apparatus</keyword>
<evidence type="ECO:0000256" key="9">
    <source>
        <dbReference type="RuleBase" id="RU364020"/>
    </source>
</evidence>
<dbReference type="InterPro" id="IPR018011">
    <property type="entry name" value="Carb_sulfotrans_8-10"/>
</dbReference>
<keyword evidence="13" id="KW-1185">Reference proteome</keyword>
<keyword evidence="9" id="KW-0119">Carbohydrate metabolism</keyword>
<proteinExistence type="inferred from homology"/>